<keyword evidence="6" id="KW-0482">Metalloprotease</keyword>
<dbReference type="InterPro" id="IPR001567">
    <property type="entry name" value="Pept_M3A_M3B_dom"/>
</dbReference>
<dbReference type="InterPro" id="IPR001333">
    <property type="entry name" value="Peptidase_M32_Taq"/>
</dbReference>
<dbReference type="CDD" id="cd09607">
    <property type="entry name" value="M3B_PepF"/>
    <property type="match status" value="1"/>
</dbReference>
<dbReference type="InterPro" id="IPR011977">
    <property type="entry name" value="Pept_M3B_clade3"/>
</dbReference>
<dbReference type="SUPFAM" id="SSF55486">
    <property type="entry name" value="Metalloproteases ('zincins'), catalytic domain"/>
    <property type="match status" value="1"/>
</dbReference>
<evidence type="ECO:0000259" key="8">
    <source>
        <dbReference type="Pfam" id="PF08439"/>
    </source>
</evidence>
<evidence type="ECO:0008006" key="10">
    <source>
        <dbReference type="Google" id="ProtNLM"/>
    </source>
</evidence>
<dbReference type="GO" id="GO:0004181">
    <property type="term" value="F:metallocarboxypeptidase activity"/>
    <property type="evidence" value="ECO:0007669"/>
    <property type="project" value="InterPro"/>
</dbReference>
<comment type="cofactor">
    <cofactor evidence="1">
        <name>Zn(2+)</name>
        <dbReference type="ChEBI" id="CHEBI:29105"/>
    </cofactor>
</comment>
<dbReference type="GO" id="GO:0046872">
    <property type="term" value="F:metal ion binding"/>
    <property type="evidence" value="ECO:0007669"/>
    <property type="project" value="UniProtKB-KW"/>
</dbReference>
<name>A0A381QRX2_9ZZZZ</name>
<dbReference type="PANTHER" id="PTHR34217:SF1">
    <property type="entry name" value="CARBOXYPEPTIDASE 1"/>
    <property type="match status" value="1"/>
</dbReference>
<reference evidence="9" key="1">
    <citation type="submission" date="2018-05" db="EMBL/GenBank/DDBJ databases">
        <authorList>
            <person name="Lanie J.A."/>
            <person name="Ng W.-L."/>
            <person name="Kazmierczak K.M."/>
            <person name="Andrzejewski T.M."/>
            <person name="Davidsen T.M."/>
            <person name="Wayne K.J."/>
            <person name="Tettelin H."/>
            <person name="Glass J.I."/>
            <person name="Rusch D."/>
            <person name="Podicherti R."/>
            <person name="Tsui H.-C.T."/>
            <person name="Winkler M.E."/>
        </authorList>
    </citation>
    <scope>NUCLEOTIDE SEQUENCE</scope>
</reference>
<evidence type="ECO:0000256" key="6">
    <source>
        <dbReference type="ARBA" id="ARBA00023049"/>
    </source>
</evidence>
<keyword evidence="5" id="KW-0862">Zinc</keyword>
<evidence type="ECO:0000256" key="4">
    <source>
        <dbReference type="ARBA" id="ARBA00022801"/>
    </source>
</evidence>
<dbReference type="Pfam" id="PF01432">
    <property type="entry name" value="Peptidase_M3"/>
    <property type="match status" value="1"/>
</dbReference>
<evidence type="ECO:0000256" key="1">
    <source>
        <dbReference type="ARBA" id="ARBA00001947"/>
    </source>
</evidence>
<dbReference type="GO" id="GO:0004222">
    <property type="term" value="F:metalloendopeptidase activity"/>
    <property type="evidence" value="ECO:0007669"/>
    <property type="project" value="InterPro"/>
</dbReference>
<dbReference type="Pfam" id="PF08439">
    <property type="entry name" value="Peptidase_M3_N"/>
    <property type="match status" value="1"/>
</dbReference>
<dbReference type="NCBIfam" id="TIGR02290">
    <property type="entry name" value="M3_fam_3"/>
    <property type="match status" value="1"/>
</dbReference>
<evidence type="ECO:0000256" key="5">
    <source>
        <dbReference type="ARBA" id="ARBA00022833"/>
    </source>
</evidence>
<dbReference type="AlphaFoldDB" id="A0A381QRX2"/>
<evidence type="ECO:0000256" key="2">
    <source>
        <dbReference type="ARBA" id="ARBA00022670"/>
    </source>
</evidence>
<organism evidence="9">
    <name type="scientific">marine metagenome</name>
    <dbReference type="NCBI Taxonomy" id="408172"/>
    <lineage>
        <taxon>unclassified sequences</taxon>
        <taxon>metagenomes</taxon>
        <taxon>ecological metagenomes</taxon>
    </lineage>
</organism>
<keyword evidence="4" id="KW-0378">Hydrolase</keyword>
<dbReference type="GO" id="GO:0006508">
    <property type="term" value="P:proteolysis"/>
    <property type="evidence" value="ECO:0007669"/>
    <property type="project" value="UniProtKB-KW"/>
</dbReference>
<dbReference type="EMBL" id="UINC01001492">
    <property type="protein sequence ID" value="SUZ82111.1"/>
    <property type="molecule type" value="Genomic_DNA"/>
</dbReference>
<dbReference type="InterPro" id="IPR034006">
    <property type="entry name" value="M3B_PepF_2"/>
</dbReference>
<keyword evidence="2" id="KW-0645">Protease</keyword>
<dbReference type="InterPro" id="IPR013647">
    <property type="entry name" value="OligopepF_N_dom"/>
</dbReference>
<keyword evidence="3" id="KW-0479">Metal-binding</keyword>
<dbReference type="Gene3D" id="1.10.1370.30">
    <property type="match status" value="1"/>
</dbReference>
<evidence type="ECO:0000256" key="3">
    <source>
        <dbReference type="ARBA" id="ARBA00022723"/>
    </source>
</evidence>
<feature type="domain" description="Oligopeptidase F N-terminal" evidence="8">
    <location>
        <begin position="133"/>
        <end position="194"/>
    </location>
</feature>
<proteinExistence type="predicted"/>
<evidence type="ECO:0000259" key="7">
    <source>
        <dbReference type="Pfam" id="PF01432"/>
    </source>
</evidence>
<evidence type="ECO:0000313" key="9">
    <source>
        <dbReference type="EMBL" id="SUZ82111.1"/>
    </source>
</evidence>
<accession>A0A381QRX2</accession>
<dbReference type="PANTHER" id="PTHR34217">
    <property type="entry name" value="METAL-DEPENDENT CARBOXYPEPTIDASE"/>
    <property type="match status" value="1"/>
</dbReference>
<sequence length="619" mass="69470">MSAENIGVQGVAWDLSSEYESADCPAIDSDLSAASELMDQMKQHNLVLLPLLERAEGLGVEEATGGIEAAREIHRISEEVRSLIGNPDSYADCRMSVDSQDEAAQVLSGQLQSYQKRFSELSQPLSQFLDLVSAEIIEVYLDHELTKSTRFVVEHARKRRDFNLSLAEETLVSGLAQDGIHAWGRLYDQLAGTLTCDVLVGNESQSMGLAETSGLLQKPDDGTRENAWRAINEAWGEQVESCAAAINSIAGWRLELGRRRSGKSPVHFLDSPAHMNRISKTTLDVVLSVAEESMPLAQRAALLQAKAYGKDRYGPWDQRSPAPTLGDDDRPIPYAEALELIANAYRSVDPTMGEFVEMMAERKWIEGTVGSRKRPGAYCTAFPKSRTPRVYMTYTGGTSDVITLAHELGHAFHSWTMRDLPDSQQSYGMSLAETASTFGETIVRDALLERAETPSEELAIAWEETGALISFVLNIPTRFEFEKNFYQAREERPLRPDELKELMSQAWQKWYGESLSEPDPLFWANKLHFFISELSFYNFPYLFGYLFSLGVYAKRLSFGDEFFPRYEGLLRDTGRMTAEDLAAKHLDVDISQADFWRDTVAMLQPRVDHFEKLVNDVTG</sequence>
<protein>
    <recommendedName>
        <fullName evidence="10">Peptidase M3A/M3B catalytic domain-containing protein</fullName>
    </recommendedName>
</protein>
<feature type="domain" description="Peptidase M3A/M3B catalytic" evidence="7">
    <location>
        <begin position="215"/>
        <end position="554"/>
    </location>
</feature>
<gene>
    <name evidence="9" type="ORF">METZ01_LOCUS34965</name>
</gene>